<feature type="domain" description="Transcriptional repressor PaaX-like central Cas2-like" evidence="3">
    <location>
        <begin position="89"/>
        <end position="139"/>
    </location>
</feature>
<dbReference type="Proteomes" id="UP000272729">
    <property type="component" value="Unassembled WGS sequence"/>
</dbReference>
<protein>
    <submittedName>
        <fullName evidence="4">PaaX family transcriptional regulator</fullName>
    </submittedName>
</protein>
<dbReference type="PANTHER" id="PTHR30319:SF1">
    <property type="entry name" value="TRANSCRIPTIONAL REPRESSOR PAAX"/>
    <property type="match status" value="1"/>
</dbReference>
<dbReference type="RefSeq" id="WP_121219758.1">
    <property type="nucleotide sequence ID" value="NZ_JBIUBA010000007.1"/>
</dbReference>
<organism evidence="4 5">
    <name type="scientific">Saccharothrix variisporea</name>
    <dbReference type="NCBI Taxonomy" id="543527"/>
    <lineage>
        <taxon>Bacteria</taxon>
        <taxon>Bacillati</taxon>
        <taxon>Actinomycetota</taxon>
        <taxon>Actinomycetes</taxon>
        <taxon>Pseudonocardiales</taxon>
        <taxon>Pseudonocardiaceae</taxon>
        <taxon>Saccharothrix</taxon>
    </lineage>
</organism>
<accession>A0A495X6F5</accession>
<evidence type="ECO:0000259" key="1">
    <source>
        <dbReference type="Pfam" id="PF07848"/>
    </source>
</evidence>
<proteinExistence type="predicted"/>
<dbReference type="AlphaFoldDB" id="A0A495X6F5"/>
<evidence type="ECO:0000259" key="2">
    <source>
        <dbReference type="Pfam" id="PF08223"/>
    </source>
</evidence>
<evidence type="ECO:0000313" key="5">
    <source>
        <dbReference type="Proteomes" id="UP000272729"/>
    </source>
</evidence>
<comment type="caution">
    <text evidence="4">The sequence shown here is derived from an EMBL/GenBank/DDBJ whole genome shotgun (WGS) entry which is preliminary data.</text>
</comment>
<dbReference type="InterPro" id="IPR012906">
    <property type="entry name" value="PaaX-like_N"/>
</dbReference>
<dbReference type="Pfam" id="PF20803">
    <property type="entry name" value="PaaX_M"/>
    <property type="match status" value="1"/>
</dbReference>
<dbReference type="PANTHER" id="PTHR30319">
    <property type="entry name" value="PHENYLACETIC ACID REGULATOR-RELATED TRANSCRIPTIONAL REPRESSOR"/>
    <property type="match status" value="1"/>
</dbReference>
<dbReference type="GO" id="GO:0006351">
    <property type="term" value="P:DNA-templated transcription"/>
    <property type="evidence" value="ECO:0007669"/>
    <property type="project" value="TreeGrafter"/>
</dbReference>
<name>A0A495X6F5_9PSEU</name>
<sequence length="240" mass="26898">MTQELRLRPLTARSVVLSTLLGAHPPELPVRELVRIAALFGINDTALRVALTRMVSAGDLHRTDGTYRLNERLVDRQRRQDEGVDPSTTTWDGTWEIVAVTATGRSPADRAALRARMTALRLGELREGLWLRPTNLRRTWTPDPGVQRFTAQPETPSATLARTLWDLDEWAAHGRALLHHFRAVDQPVDRFTTAAAIVRHLLADPILPTPLLPRPWPADDLRVAYRAYQRELAALASLPG</sequence>
<gene>
    <name evidence="4" type="ORF">DFJ66_1806</name>
</gene>
<dbReference type="Gene3D" id="1.10.10.10">
    <property type="entry name" value="Winged helix-like DNA-binding domain superfamily/Winged helix DNA-binding domain"/>
    <property type="match status" value="1"/>
</dbReference>
<dbReference type="Pfam" id="PF08223">
    <property type="entry name" value="PaaX_C"/>
    <property type="match status" value="1"/>
</dbReference>
<feature type="domain" description="Transcriptional repressor PaaX-like N-terminal" evidence="1">
    <location>
        <begin position="12"/>
        <end position="72"/>
    </location>
</feature>
<keyword evidence="5" id="KW-1185">Reference proteome</keyword>
<dbReference type="OrthoDB" id="2270427at2"/>
<reference evidence="4 5" key="1">
    <citation type="submission" date="2018-10" db="EMBL/GenBank/DDBJ databases">
        <title>Sequencing the genomes of 1000 actinobacteria strains.</title>
        <authorList>
            <person name="Klenk H.-P."/>
        </authorList>
    </citation>
    <scope>NUCLEOTIDE SEQUENCE [LARGE SCALE GENOMIC DNA]</scope>
    <source>
        <strain evidence="4 5">DSM 43911</strain>
    </source>
</reference>
<dbReference type="InterPro" id="IPR036388">
    <property type="entry name" value="WH-like_DNA-bd_sf"/>
</dbReference>
<dbReference type="Gene3D" id="3.30.70.2650">
    <property type="match status" value="1"/>
</dbReference>
<feature type="domain" description="Transcriptional repressor PaaX-like C-terminal" evidence="2">
    <location>
        <begin position="166"/>
        <end position="236"/>
    </location>
</feature>
<dbReference type="InterPro" id="IPR013225">
    <property type="entry name" value="PaaX_C"/>
</dbReference>
<dbReference type="EMBL" id="RBXR01000001">
    <property type="protein sequence ID" value="RKT68614.1"/>
    <property type="molecule type" value="Genomic_DNA"/>
</dbReference>
<dbReference type="InterPro" id="IPR048846">
    <property type="entry name" value="PaaX-like_central"/>
</dbReference>
<dbReference type="Pfam" id="PF07848">
    <property type="entry name" value="PaaX"/>
    <property type="match status" value="1"/>
</dbReference>
<evidence type="ECO:0000259" key="3">
    <source>
        <dbReference type="Pfam" id="PF20803"/>
    </source>
</evidence>
<evidence type="ECO:0000313" key="4">
    <source>
        <dbReference type="EMBL" id="RKT68614.1"/>
    </source>
</evidence>
<dbReference type="Gene3D" id="1.20.58.1460">
    <property type="match status" value="1"/>
</dbReference>